<feature type="chain" id="PRO_5046754411" evidence="1">
    <location>
        <begin position="20"/>
        <end position="283"/>
    </location>
</feature>
<reference evidence="3" key="1">
    <citation type="journal article" date="2019" name="Int. J. Syst. Evol. Microbiol.">
        <title>The Global Catalogue of Microorganisms (GCM) 10K type strain sequencing project: providing services to taxonomists for standard genome sequencing and annotation.</title>
        <authorList>
            <consortium name="The Broad Institute Genomics Platform"/>
            <consortium name="The Broad Institute Genome Sequencing Center for Infectious Disease"/>
            <person name="Wu L."/>
            <person name="Ma J."/>
        </authorList>
    </citation>
    <scope>NUCLEOTIDE SEQUENCE [LARGE SCALE GENOMIC DNA]</scope>
    <source>
        <strain evidence="3">JCM 31319</strain>
    </source>
</reference>
<proteinExistence type="predicted"/>
<evidence type="ECO:0000256" key="1">
    <source>
        <dbReference type="SAM" id="SignalP"/>
    </source>
</evidence>
<keyword evidence="1" id="KW-0732">Signal</keyword>
<organism evidence="2 3">
    <name type="scientific">Pontibacter rugosus</name>
    <dbReference type="NCBI Taxonomy" id="1745966"/>
    <lineage>
        <taxon>Bacteria</taxon>
        <taxon>Pseudomonadati</taxon>
        <taxon>Bacteroidota</taxon>
        <taxon>Cytophagia</taxon>
        <taxon>Cytophagales</taxon>
        <taxon>Hymenobacteraceae</taxon>
        <taxon>Pontibacter</taxon>
    </lineage>
</organism>
<protein>
    <submittedName>
        <fullName evidence="2">DUF4249 domain-containing protein</fullName>
    </submittedName>
</protein>
<sequence>MMRKQISILALLLSVLCSCETVIELDLPGHEPRLVVNSVINPDSAFVVDVSASQSAFSAGAHQPITNAMVQVYQAGQLVSSLQSIGNGKYTSDQKPQPLQHYTMQVSAAGFTTVDAATFVPASPIIRDLRAARVAPAADMYEETTAASFILADNPEQDNFYYIQAYTPDTTYEGKAYRRSVNMEFTAPFEEEFTMEDRYFFSDKLFNGKSVPLELHLQNLPANTTYVRVAHITPEYYHYVRTLEKQSYKDNFSTTPESVANNIKNGIGIFAGYHVVTLAVKVK</sequence>
<keyword evidence="3" id="KW-1185">Reference proteome</keyword>
<dbReference type="InterPro" id="IPR025345">
    <property type="entry name" value="DUF4249"/>
</dbReference>
<dbReference type="EMBL" id="JBHTLD010000116">
    <property type="protein sequence ID" value="MFD1187113.1"/>
    <property type="molecule type" value="Genomic_DNA"/>
</dbReference>
<accession>A0ABW3SQZ9</accession>
<dbReference type="Pfam" id="PF14054">
    <property type="entry name" value="DUF4249"/>
    <property type="match status" value="1"/>
</dbReference>
<evidence type="ECO:0000313" key="2">
    <source>
        <dbReference type="EMBL" id="MFD1187113.1"/>
    </source>
</evidence>
<dbReference type="RefSeq" id="WP_377528242.1">
    <property type="nucleotide sequence ID" value="NZ_JBHTLD010000116.1"/>
</dbReference>
<name>A0ABW3SQZ9_9BACT</name>
<dbReference type="PROSITE" id="PS51257">
    <property type="entry name" value="PROKAR_LIPOPROTEIN"/>
    <property type="match status" value="1"/>
</dbReference>
<comment type="caution">
    <text evidence="2">The sequence shown here is derived from an EMBL/GenBank/DDBJ whole genome shotgun (WGS) entry which is preliminary data.</text>
</comment>
<dbReference type="Proteomes" id="UP001597094">
    <property type="component" value="Unassembled WGS sequence"/>
</dbReference>
<gene>
    <name evidence="2" type="ORF">ACFQ2O_12935</name>
</gene>
<evidence type="ECO:0000313" key="3">
    <source>
        <dbReference type="Proteomes" id="UP001597094"/>
    </source>
</evidence>
<feature type="signal peptide" evidence="1">
    <location>
        <begin position="1"/>
        <end position="19"/>
    </location>
</feature>